<dbReference type="PRINTS" id="PR00758">
    <property type="entry name" value="ARSENICPUMP"/>
</dbReference>
<protein>
    <recommendedName>
        <fullName evidence="9">Citrate transporter-like domain-containing protein</fullName>
    </recommendedName>
</protein>
<evidence type="ECO:0000256" key="5">
    <source>
        <dbReference type="ARBA" id="ARBA00022692"/>
    </source>
</evidence>
<name>A0A212LVJ4_9FIRM</name>
<dbReference type="InterPro" id="IPR004680">
    <property type="entry name" value="Cit_transptr-like_dom"/>
</dbReference>
<dbReference type="GO" id="GO:0015105">
    <property type="term" value="F:arsenite transmembrane transporter activity"/>
    <property type="evidence" value="ECO:0007669"/>
    <property type="project" value="InterPro"/>
</dbReference>
<keyword evidence="7 8" id="KW-0472">Membrane</keyword>
<evidence type="ECO:0000256" key="8">
    <source>
        <dbReference type="SAM" id="Phobius"/>
    </source>
</evidence>
<evidence type="ECO:0000256" key="3">
    <source>
        <dbReference type="ARBA" id="ARBA00022448"/>
    </source>
</evidence>
<organism evidence="10">
    <name type="scientific">uncultured Sporomusa sp</name>
    <dbReference type="NCBI Taxonomy" id="307249"/>
    <lineage>
        <taxon>Bacteria</taxon>
        <taxon>Bacillati</taxon>
        <taxon>Bacillota</taxon>
        <taxon>Negativicutes</taxon>
        <taxon>Selenomonadales</taxon>
        <taxon>Sporomusaceae</taxon>
        <taxon>Sporomusa</taxon>
        <taxon>environmental samples</taxon>
    </lineage>
</organism>
<feature type="transmembrane region" description="Helical" evidence="8">
    <location>
        <begin position="248"/>
        <end position="265"/>
    </location>
</feature>
<feature type="transmembrane region" description="Helical" evidence="8">
    <location>
        <begin position="285"/>
        <end position="308"/>
    </location>
</feature>
<keyword evidence="6 8" id="KW-1133">Transmembrane helix</keyword>
<evidence type="ECO:0000256" key="1">
    <source>
        <dbReference type="ARBA" id="ARBA00004651"/>
    </source>
</evidence>
<feature type="transmembrane region" description="Helical" evidence="8">
    <location>
        <begin position="29"/>
        <end position="46"/>
    </location>
</feature>
<feature type="transmembrane region" description="Helical" evidence="8">
    <location>
        <begin position="320"/>
        <end position="343"/>
    </location>
</feature>
<feature type="transmembrane region" description="Helical" evidence="8">
    <location>
        <begin position="402"/>
        <end position="426"/>
    </location>
</feature>
<comment type="subcellular location">
    <subcellularLocation>
        <location evidence="1">Cell membrane</location>
        <topology evidence="1">Multi-pass membrane protein</topology>
    </subcellularLocation>
</comment>
<feature type="domain" description="Citrate transporter-like" evidence="9">
    <location>
        <begin position="17"/>
        <end position="371"/>
    </location>
</feature>
<feature type="transmembrane region" description="Helical" evidence="8">
    <location>
        <begin position="364"/>
        <end position="390"/>
    </location>
</feature>
<feature type="transmembrane region" description="Helical" evidence="8">
    <location>
        <begin position="6"/>
        <end position="22"/>
    </location>
</feature>
<evidence type="ECO:0000256" key="6">
    <source>
        <dbReference type="ARBA" id="ARBA00022989"/>
    </source>
</evidence>
<dbReference type="CDD" id="cd01116">
    <property type="entry name" value="P_permease"/>
    <property type="match status" value="1"/>
</dbReference>
<dbReference type="InterPro" id="IPR000802">
    <property type="entry name" value="Arsenical_pump_ArsB"/>
</dbReference>
<sequence length="430" mass="46025">MEFSQSSIAIGVFLAAYALIISEKIHRTVVALAGAVLVIMLGVLGQEQAIHHIDFNTLGLLVGMMVIVAITSETGLFRFLAIWAAKAVDGNPLKLMIVLGVITALASALLDNVTTVLLMVPVTLSITKQLQVDPIPYLISQIIASNVGGTATLIGDPPNIMIGSAVKELDFLAFVNNLAGISMIILIVNIAILALIYRKQLTTTAELSASIKSLDPREQITDPKLLKICLGVMALTITFFFLHQQLHLESATVAMFGAVLLIILAKKNTDHQLEQIFHKVEWVALLFFVGLFILVGGLVETGVITLLAQKSMELTAGNPVTTAMLILWLSAIASAFVDNIPFVATMIPLIKDMGVLGITNLEPLWWSLALGACLGGNGTLVGASANVIVAGLAAQAGHPISFIRFMLIGFPLTMLSVFIANIYIYLRYLS</sequence>
<accession>A0A212LVJ4</accession>
<dbReference type="EMBL" id="FMJE01000004">
    <property type="protein sequence ID" value="SCM81645.1"/>
    <property type="molecule type" value="Genomic_DNA"/>
</dbReference>
<feature type="transmembrane region" description="Helical" evidence="8">
    <location>
        <begin position="58"/>
        <end position="81"/>
    </location>
</feature>
<feature type="transmembrane region" description="Helical" evidence="8">
    <location>
        <begin position="93"/>
        <end position="110"/>
    </location>
</feature>
<feature type="transmembrane region" description="Helical" evidence="8">
    <location>
        <begin position="178"/>
        <end position="197"/>
    </location>
</feature>
<dbReference type="GO" id="GO:0005886">
    <property type="term" value="C:plasma membrane"/>
    <property type="evidence" value="ECO:0007669"/>
    <property type="project" value="UniProtKB-SubCell"/>
</dbReference>
<keyword evidence="5 8" id="KW-0812">Transmembrane</keyword>
<comment type="similarity">
    <text evidence="2">Belongs to the CitM (TC 2.A.11) transporter family.</text>
</comment>
<keyword evidence="3" id="KW-0813">Transport</keyword>
<dbReference type="PANTHER" id="PTHR43568">
    <property type="entry name" value="P PROTEIN"/>
    <property type="match status" value="1"/>
</dbReference>
<dbReference type="PANTHER" id="PTHR43568:SF1">
    <property type="entry name" value="P PROTEIN"/>
    <property type="match status" value="1"/>
</dbReference>
<dbReference type="Pfam" id="PF03600">
    <property type="entry name" value="CitMHS"/>
    <property type="match status" value="1"/>
</dbReference>
<reference evidence="10" key="1">
    <citation type="submission" date="2016-08" db="EMBL/GenBank/DDBJ databases">
        <authorList>
            <person name="Seilhamer J.J."/>
        </authorList>
    </citation>
    <scope>NUCLEOTIDE SEQUENCE</scope>
    <source>
        <strain evidence="10">86</strain>
    </source>
</reference>
<keyword evidence="4" id="KW-1003">Cell membrane</keyword>
<evidence type="ECO:0000256" key="4">
    <source>
        <dbReference type="ARBA" id="ARBA00022475"/>
    </source>
</evidence>
<evidence type="ECO:0000259" key="9">
    <source>
        <dbReference type="Pfam" id="PF03600"/>
    </source>
</evidence>
<dbReference type="RefSeq" id="WP_288184614.1">
    <property type="nucleotide sequence ID" value="NZ_LT608335.1"/>
</dbReference>
<proteinExistence type="inferred from homology"/>
<dbReference type="AlphaFoldDB" id="A0A212LVJ4"/>
<evidence type="ECO:0000256" key="2">
    <source>
        <dbReference type="ARBA" id="ARBA00009843"/>
    </source>
</evidence>
<evidence type="ECO:0000256" key="7">
    <source>
        <dbReference type="ARBA" id="ARBA00023136"/>
    </source>
</evidence>
<dbReference type="InterPro" id="IPR051475">
    <property type="entry name" value="Diverse_Ion_Transporter"/>
</dbReference>
<feature type="transmembrane region" description="Helical" evidence="8">
    <location>
        <begin position="225"/>
        <end position="242"/>
    </location>
</feature>
<evidence type="ECO:0000313" key="10">
    <source>
        <dbReference type="EMBL" id="SCM81645.1"/>
    </source>
</evidence>
<gene>
    <name evidence="10" type="ORF">KL86SPO_40129</name>
</gene>